<dbReference type="PANTHER" id="PTHR10443:SF12">
    <property type="entry name" value="DIPEPTIDASE"/>
    <property type="match status" value="1"/>
</dbReference>
<proteinExistence type="predicted"/>
<dbReference type="InterPro" id="IPR032466">
    <property type="entry name" value="Metal_Hydrolase"/>
</dbReference>
<evidence type="ECO:0000313" key="2">
    <source>
        <dbReference type="Proteomes" id="UP001569414"/>
    </source>
</evidence>
<evidence type="ECO:0000313" key="1">
    <source>
        <dbReference type="EMBL" id="MFA0792446.1"/>
    </source>
</evidence>
<dbReference type="EMBL" id="JBGMEL010000025">
    <property type="protein sequence ID" value="MFA0792446.1"/>
    <property type="molecule type" value="Genomic_DNA"/>
</dbReference>
<comment type="caution">
    <text evidence="1">The sequence shown here is derived from an EMBL/GenBank/DDBJ whole genome shotgun (WGS) entry which is preliminary data.</text>
</comment>
<dbReference type="SUPFAM" id="SSF51556">
    <property type="entry name" value="Metallo-dependent hydrolases"/>
    <property type="match status" value="1"/>
</dbReference>
<dbReference type="Gene3D" id="3.20.20.140">
    <property type="entry name" value="Metal-dependent hydrolases"/>
    <property type="match status" value="1"/>
</dbReference>
<dbReference type="RefSeq" id="WP_371844817.1">
    <property type="nucleotide sequence ID" value="NZ_JBGMEL010000025.1"/>
</dbReference>
<keyword evidence="2" id="KW-1185">Reference proteome</keyword>
<dbReference type="Proteomes" id="UP001569414">
    <property type="component" value="Unassembled WGS sequence"/>
</dbReference>
<name>A0ABV4NU42_9GAMM</name>
<dbReference type="PROSITE" id="PS51365">
    <property type="entry name" value="RENAL_DIPEPTIDASE_2"/>
    <property type="match status" value="1"/>
</dbReference>
<dbReference type="InterPro" id="IPR008257">
    <property type="entry name" value="Pept_M19"/>
</dbReference>
<accession>A0ABV4NU42</accession>
<organism evidence="1 2">
    <name type="scientific">Microbulbifer echini</name>
    <dbReference type="NCBI Taxonomy" id="1529067"/>
    <lineage>
        <taxon>Bacteria</taxon>
        <taxon>Pseudomonadati</taxon>
        <taxon>Pseudomonadota</taxon>
        <taxon>Gammaproteobacteria</taxon>
        <taxon>Cellvibrionales</taxon>
        <taxon>Microbulbiferaceae</taxon>
        <taxon>Microbulbifer</taxon>
    </lineage>
</organism>
<gene>
    <name evidence="1" type="ORF">ACCI51_18055</name>
</gene>
<dbReference type="PANTHER" id="PTHR10443">
    <property type="entry name" value="MICROSOMAL DIPEPTIDASE"/>
    <property type="match status" value="1"/>
</dbReference>
<dbReference type="Pfam" id="PF01244">
    <property type="entry name" value="Peptidase_M19"/>
    <property type="match status" value="1"/>
</dbReference>
<reference evidence="1 2" key="1">
    <citation type="submission" date="2024-08" db="EMBL/GenBank/DDBJ databases">
        <authorList>
            <person name="Ishaq N."/>
        </authorList>
    </citation>
    <scope>NUCLEOTIDE SEQUENCE [LARGE SCALE GENOMIC DNA]</scope>
    <source>
        <strain evidence="1 2">JCM 30400</strain>
    </source>
</reference>
<protein>
    <submittedName>
        <fullName evidence="1">Dipeptidase</fullName>
    </submittedName>
</protein>
<sequence>MSDIKRRTLIKFLFSGGLGSYLAVNSGILNAFSRVDEGRSAWHRYDSSIVIDGLGGAFSLKDPLTPDSLDIFKRSGISALNMTVPYPGDNYVETLKKVEKTKSIIEQNSTHLCLIQSASDILEAKQENKLGIIMGFQSTEMFDESLSGISEFSKMGVRVMQVSYNGPSILGSGGLVKKDFGITSLGKKAIEIMESEKVLVDLSHSGKRTVASAIKQARRPIVISHTGCNAVYEHPRNNDDAELRAVAEAGGLVGIYLMPFLEGGDHEIKADMVIKHILHAYKVCGEDHIAIGSDQGVVPVNDGPEYRESISKEVERRIAAGISAPGETPHRPPFIPELNSERRMELVAYKLNQKGLSDRVVEKVIGNNWLRVFSVVWN</sequence>